<dbReference type="Proteomes" id="UP000254512">
    <property type="component" value="Unassembled WGS sequence"/>
</dbReference>
<dbReference type="PANTHER" id="PTHR43451">
    <property type="entry name" value="ACETYLTRANSFERASE (GNAT) FAMILY PROTEIN"/>
    <property type="match status" value="1"/>
</dbReference>
<feature type="domain" description="N-acetyltransferase" evidence="1">
    <location>
        <begin position="2"/>
        <end position="155"/>
    </location>
</feature>
<name>A0A377J7A1_GRIHO</name>
<keyword evidence="2" id="KW-0808">Transferase</keyword>
<dbReference type="EMBL" id="UGHD01000003">
    <property type="protein sequence ID" value="STO98164.1"/>
    <property type="molecule type" value="Genomic_DNA"/>
</dbReference>
<dbReference type="STRING" id="673.AL542_01360"/>
<dbReference type="GO" id="GO:0016747">
    <property type="term" value="F:acyltransferase activity, transferring groups other than amino-acyl groups"/>
    <property type="evidence" value="ECO:0007669"/>
    <property type="project" value="InterPro"/>
</dbReference>
<dbReference type="AlphaFoldDB" id="A0A377J7A1"/>
<dbReference type="Pfam" id="PF13673">
    <property type="entry name" value="Acetyltransf_10"/>
    <property type="match status" value="1"/>
</dbReference>
<protein>
    <submittedName>
        <fullName evidence="2">Putative acyltransferase</fullName>
    </submittedName>
</protein>
<dbReference type="PANTHER" id="PTHR43451:SF1">
    <property type="entry name" value="ACETYLTRANSFERASE"/>
    <property type="match status" value="1"/>
</dbReference>
<reference evidence="2 3" key="1">
    <citation type="submission" date="2018-06" db="EMBL/GenBank/DDBJ databases">
        <authorList>
            <consortium name="Pathogen Informatics"/>
            <person name="Doyle S."/>
        </authorList>
    </citation>
    <scope>NUCLEOTIDE SEQUENCE [LARGE SCALE GENOMIC DNA]</scope>
    <source>
        <strain evidence="2 3">NCTC11645</strain>
    </source>
</reference>
<accession>A0A377J7A1</accession>
<dbReference type="InterPro" id="IPR000182">
    <property type="entry name" value="GNAT_dom"/>
</dbReference>
<dbReference type="InterPro" id="IPR016181">
    <property type="entry name" value="Acyl_CoA_acyltransferase"/>
</dbReference>
<evidence type="ECO:0000313" key="3">
    <source>
        <dbReference type="Proteomes" id="UP000254512"/>
    </source>
</evidence>
<gene>
    <name evidence="2" type="ORF">NCTC11645_03148</name>
</gene>
<sequence length="155" mass="17940">MITIRRYREGEEPLLWTLFFNTVRNINIRDYSSAQVSAWAPHDVDPAIWKQNMQTINPFVAEWEGKIAGYADVQADGLIDHFFCDRAFQGIGIGRALMEALFDEGHRLGVTRYYAHVSITARPFFEHMGFTVVKEQQVDVRGTVLTNFMMEHVRQ</sequence>
<organism evidence="2 3">
    <name type="scientific">Grimontia hollisae</name>
    <name type="common">Vibrio hollisae</name>
    <dbReference type="NCBI Taxonomy" id="673"/>
    <lineage>
        <taxon>Bacteria</taxon>
        <taxon>Pseudomonadati</taxon>
        <taxon>Pseudomonadota</taxon>
        <taxon>Gammaproteobacteria</taxon>
        <taxon>Vibrionales</taxon>
        <taxon>Vibrionaceae</taxon>
        <taxon>Grimontia</taxon>
    </lineage>
</organism>
<dbReference type="CDD" id="cd04301">
    <property type="entry name" value="NAT_SF"/>
    <property type="match status" value="1"/>
</dbReference>
<evidence type="ECO:0000313" key="2">
    <source>
        <dbReference type="EMBL" id="STO98164.1"/>
    </source>
</evidence>
<evidence type="ECO:0000259" key="1">
    <source>
        <dbReference type="PROSITE" id="PS51186"/>
    </source>
</evidence>
<keyword evidence="2" id="KW-0012">Acyltransferase</keyword>
<dbReference type="Gene3D" id="3.40.630.30">
    <property type="match status" value="1"/>
</dbReference>
<dbReference type="InterPro" id="IPR052564">
    <property type="entry name" value="N-acetyltrans/Recomb-assoc"/>
</dbReference>
<dbReference type="SUPFAM" id="SSF55729">
    <property type="entry name" value="Acyl-CoA N-acyltransferases (Nat)"/>
    <property type="match status" value="1"/>
</dbReference>
<proteinExistence type="predicted"/>
<dbReference type="RefSeq" id="WP_115660170.1">
    <property type="nucleotide sequence ID" value="NZ_UGHD01000003.1"/>
</dbReference>
<dbReference type="PROSITE" id="PS51186">
    <property type="entry name" value="GNAT"/>
    <property type="match status" value="1"/>
</dbReference>